<dbReference type="InterPro" id="IPR007362">
    <property type="entry name" value="DUF429"/>
</dbReference>
<evidence type="ECO:0000313" key="2">
    <source>
        <dbReference type="Proteomes" id="UP000031532"/>
    </source>
</evidence>
<name>A0A9X5E827_9CYAN</name>
<evidence type="ECO:0000313" key="1">
    <source>
        <dbReference type="EMBL" id="NHC35944.1"/>
    </source>
</evidence>
<proteinExistence type="predicted"/>
<dbReference type="Pfam" id="PF04250">
    <property type="entry name" value="DUF429"/>
    <property type="match status" value="1"/>
</dbReference>
<sequence>MKFLGIDLGWSSGASGLCCLELINGQLQLLDLDRKEPIADIHDWIETWVQPQEPAIIAVDAPTLIPNAMGMRLPDKLTHKYFGKYHAGCYPANLSLPFAQRTVDFGLALEARGFNHAPEITPQMPGRYQIEVFPHPAIVHLFQLDRILKYKKGKLAERYLELLKLHQHIVEILSTIEPALILSQESHQSSEIPPTPLKKGGKIPFITSHKRIQSVLNDRHAPLTLAALKAVEDQLDSLICAYVAAHWWYWGLERNWVLGDRTSGYIVVPAPLPVQAANLDGAGVLRPEN</sequence>
<protein>
    <submittedName>
        <fullName evidence="1">DUF429 domain-containing protein</fullName>
    </submittedName>
</protein>
<organism evidence="1 2">
    <name type="scientific">Scytonema millei VB511283</name>
    <dbReference type="NCBI Taxonomy" id="1245923"/>
    <lineage>
        <taxon>Bacteria</taxon>
        <taxon>Bacillati</taxon>
        <taxon>Cyanobacteriota</taxon>
        <taxon>Cyanophyceae</taxon>
        <taxon>Nostocales</taxon>
        <taxon>Scytonemataceae</taxon>
        <taxon>Scytonema</taxon>
    </lineage>
</organism>
<dbReference type="OrthoDB" id="9801824at2"/>
<dbReference type="Proteomes" id="UP000031532">
    <property type="component" value="Unassembled WGS sequence"/>
</dbReference>
<dbReference type="EMBL" id="JTJC03000003">
    <property type="protein sequence ID" value="NHC35944.1"/>
    <property type="molecule type" value="Genomic_DNA"/>
</dbReference>
<reference evidence="1 2" key="1">
    <citation type="journal article" date="2015" name="Genome Announc.">
        <title>Draft Genome Sequence of the Terrestrial Cyanobacterium Scytonema millei VB511283, Isolated from Eastern India.</title>
        <authorList>
            <person name="Sen D."/>
            <person name="Chandrababunaidu M.M."/>
            <person name="Singh D."/>
            <person name="Sanghi N."/>
            <person name="Ghorai A."/>
            <person name="Mishra G.P."/>
            <person name="Madduluri M."/>
            <person name="Adhikary S.P."/>
            <person name="Tripathy S."/>
        </authorList>
    </citation>
    <scope>NUCLEOTIDE SEQUENCE [LARGE SCALE GENOMIC DNA]</scope>
    <source>
        <strain evidence="1 2">VB511283</strain>
    </source>
</reference>
<accession>A0A9X5E827</accession>
<gene>
    <name evidence="1" type="ORF">QH73_0014995</name>
</gene>
<dbReference type="AlphaFoldDB" id="A0A9X5E827"/>
<dbReference type="InterPro" id="IPR008306">
    <property type="entry name" value="UCP018008"/>
</dbReference>
<dbReference type="RefSeq" id="WP_039713164.1">
    <property type="nucleotide sequence ID" value="NZ_JTJC03000003.1"/>
</dbReference>
<keyword evidence="2" id="KW-1185">Reference proteome</keyword>
<comment type="caution">
    <text evidence="1">The sequence shown here is derived from an EMBL/GenBank/DDBJ whole genome shotgun (WGS) entry which is preliminary data.</text>
</comment>
<dbReference type="PIRSF" id="PIRSF018008">
    <property type="entry name" value="UCP018008"/>
    <property type="match status" value="1"/>
</dbReference>